<dbReference type="EMBL" id="AWUE01020600">
    <property type="protein sequence ID" value="OMO67504.1"/>
    <property type="molecule type" value="Genomic_DNA"/>
</dbReference>
<comment type="caution">
    <text evidence="2">The sequence shown here is derived from an EMBL/GenBank/DDBJ whole genome shotgun (WGS) entry which is preliminary data.</text>
</comment>
<keyword evidence="1" id="KW-1133">Transmembrane helix</keyword>
<organism evidence="2 3">
    <name type="scientific">Corchorus olitorius</name>
    <dbReference type="NCBI Taxonomy" id="93759"/>
    <lineage>
        <taxon>Eukaryota</taxon>
        <taxon>Viridiplantae</taxon>
        <taxon>Streptophyta</taxon>
        <taxon>Embryophyta</taxon>
        <taxon>Tracheophyta</taxon>
        <taxon>Spermatophyta</taxon>
        <taxon>Magnoliopsida</taxon>
        <taxon>eudicotyledons</taxon>
        <taxon>Gunneridae</taxon>
        <taxon>Pentapetalae</taxon>
        <taxon>rosids</taxon>
        <taxon>malvids</taxon>
        <taxon>Malvales</taxon>
        <taxon>Malvaceae</taxon>
        <taxon>Grewioideae</taxon>
        <taxon>Apeibeae</taxon>
        <taxon>Corchorus</taxon>
    </lineage>
</organism>
<protein>
    <submittedName>
        <fullName evidence="2">Amino acid permease 7-like protein</fullName>
    </submittedName>
</protein>
<gene>
    <name evidence="2" type="ORF">COLO4_30116</name>
</gene>
<evidence type="ECO:0000313" key="3">
    <source>
        <dbReference type="Proteomes" id="UP000187203"/>
    </source>
</evidence>
<dbReference type="Proteomes" id="UP000187203">
    <property type="component" value="Unassembled WGS sequence"/>
</dbReference>
<feature type="transmembrane region" description="Helical" evidence="1">
    <location>
        <begin position="39"/>
        <end position="57"/>
    </location>
</feature>
<evidence type="ECO:0000256" key="1">
    <source>
        <dbReference type="SAM" id="Phobius"/>
    </source>
</evidence>
<keyword evidence="3" id="KW-1185">Reference proteome</keyword>
<name>A0A1R3HAY0_9ROSI</name>
<evidence type="ECO:0000313" key="2">
    <source>
        <dbReference type="EMBL" id="OMO67504.1"/>
    </source>
</evidence>
<proteinExistence type="predicted"/>
<dbReference type="AlphaFoldDB" id="A0A1R3HAY0"/>
<sequence>MSKKTLAIEACIKASHDGEEHLIKNALAWACMKNMCSRLVGAGLFLLAWTQIAYLAISKFLHSFVSPHISFSVARLKNAEPCCRVMDRWFCQGKYRISKLDDEEKF</sequence>
<accession>A0A1R3HAY0</accession>
<keyword evidence="1" id="KW-0472">Membrane</keyword>
<keyword evidence="1" id="KW-0812">Transmembrane</keyword>
<reference evidence="3" key="1">
    <citation type="submission" date="2013-09" db="EMBL/GenBank/DDBJ databases">
        <title>Corchorus olitorius genome sequencing.</title>
        <authorList>
            <person name="Alam M."/>
            <person name="Haque M.S."/>
            <person name="Islam M.S."/>
            <person name="Emdad E.M."/>
            <person name="Islam M.M."/>
            <person name="Ahmed B."/>
            <person name="Halim A."/>
            <person name="Hossen Q.M.M."/>
            <person name="Hossain M.Z."/>
            <person name="Ahmed R."/>
            <person name="Khan M.M."/>
            <person name="Islam R."/>
            <person name="Rashid M.M."/>
            <person name="Khan S.A."/>
            <person name="Rahman M.S."/>
            <person name="Alam M."/>
            <person name="Yahiya A.S."/>
            <person name="Khan M.S."/>
            <person name="Azam M.S."/>
            <person name="Haque T."/>
            <person name="Lashkar M.Z.H."/>
            <person name="Akhand A.I."/>
            <person name="Morshed G."/>
            <person name="Roy S."/>
            <person name="Uddin K.S."/>
            <person name="Rabeya T."/>
            <person name="Hossain A.S."/>
            <person name="Chowdhury A."/>
            <person name="Snigdha A.R."/>
            <person name="Mortoza M.S."/>
            <person name="Matin S.A."/>
            <person name="Hoque S.M.E."/>
            <person name="Islam M.K."/>
            <person name="Roy D.K."/>
            <person name="Haider R."/>
            <person name="Moosa M.M."/>
            <person name="Elias S.M."/>
            <person name="Hasan A.M."/>
            <person name="Jahan S."/>
            <person name="Shafiuddin M."/>
            <person name="Mahmood N."/>
            <person name="Shommy N.S."/>
        </authorList>
    </citation>
    <scope>NUCLEOTIDE SEQUENCE [LARGE SCALE GENOMIC DNA]</scope>
    <source>
        <strain evidence="3">cv. O-4</strain>
    </source>
</reference>